<keyword evidence="4" id="KW-0540">Nuclease</keyword>
<dbReference type="InterPro" id="IPR011335">
    <property type="entry name" value="Restrct_endonuc-II-like"/>
</dbReference>
<evidence type="ECO:0000256" key="1">
    <source>
        <dbReference type="SAM" id="MobiDB-lite"/>
    </source>
</evidence>
<evidence type="ECO:0000259" key="2">
    <source>
        <dbReference type="Pfam" id="PF08721"/>
    </source>
</evidence>
<dbReference type="Gene3D" id="3.40.1350.10">
    <property type="match status" value="1"/>
</dbReference>
<sequence length="273" mass="31552">MTGRAIAKRKKAGRGKGKHAEYDPWVHTTDFAAISTCSQITNWKDSRRSHILSFSERKNFLCYDFADVITDIREQYPLELEETIEIAQYLKVPHPRLDGELMVMTVDFYIELNGITYIARDFKLSKHLCKKRVLVKLEIVRRYFALRNIDYGIVTELDIPEVCWWNVNWLHPRRDIDSLYPLTPAQVQRIGTSLSDVIAASREVVLADVCDHCDSELRLFEGASLAVARFMLANKAWTVDMRSKLLEPTQPMLIEVGDLDKLWSRACRTNVSE</sequence>
<dbReference type="InterPro" id="IPR011856">
    <property type="entry name" value="tRNA_endonuc-like_dom_sf"/>
</dbReference>
<gene>
    <name evidence="4" type="ORF">MOP44_04195</name>
</gene>
<accession>A0A9J7BQJ9</accession>
<name>A0A9J7BQJ9_9BACT</name>
<dbReference type="GO" id="GO:0004519">
    <property type="term" value="F:endonuclease activity"/>
    <property type="evidence" value="ECO:0007669"/>
    <property type="project" value="UniProtKB-KW"/>
</dbReference>
<reference evidence="4" key="1">
    <citation type="submission" date="2021-04" db="EMBL/GenBank/DDBJ databases">
        <title>Phylogenetic analysis of Acidobacteriaceae.</title>
        <authorList>
            <person name="Qiu L."/>
            <person name="Zhang Q."/>
        </authorList>
    </citation>
    <scope>NUCLEOTIDE SEQUENCE</scope>
    <source>
        <strain evidence="4">DSM 25168</strain>
    </source>
</reference>
<dbReference type="InterPro" id="IPR014833">
    <property type="entry name" value="TnsA_N"/>
</dbReference>
<dbReference type="Pfam" id="PF08722">
    <property type="entry name" value="Tn7_TnsA-like_N"/>
    <property type="match status" value="1"/>
</dbReference>
<dbReference type="AlphaFoldDB" id="A0A9J7BQJ9"/>
<dbReference type="CDD" id="cd22362">
    <property type="entry name" value="TnsA_endonuclease-like"/>
    <property type="match status" value="1"/>
</dbReference>
<evidence type="ECO:0000259" key="3">
    <source>
        <dbReference type="Pfam" id="PF08722"/>
    </source>
</evidence>
<feature type="region of interest" description="Disordered" evidence="1">
    <location>
        <begin position="1"/>
        <end position="20"/>
    </location>
</feature>
<proteinExistence type="predicted"/>
<protein>
    <submittedName>
        <fullName evidence="4">TnsA endonuclease N-terminal domain-containing protein</fullName>
    </submittedName>
</protein>
<keyword evidence="4" id="KW-0378">Hydrolase</keyword>
<dbReference type="EMBL" id="CP093313">
    <property type="protein sequence ID" value="UWZ85148.1"/>
    <property type="molecule type" value="Genomic_DNA"/>
</dbReference>
<dbReference type="InterPro" id="IPR036388">
    <property type="entry name" value="WH-like_DNA-bd_sf"/>
</dbReference>
<feature type="compositionally biased region" description="Basic residues" evidence="1">
    <location>
        <begin position="1"/>
        <end position="17"/>
    </location>
</feature>
<dbReference type="Proteomes" id="UP001059380">
    <property type="component" value="Chromosome"/>
</dbReference>
<organism evidence="4 5">
    <name type="scientific">Occallatibacter riparius</name>
    <dbReference type="NCBI Taxonomy" id="1002689"/>
    <lineage>
        <taxon>Bacteria</taxon>
        <taxon>Pseudomonadati</taxon>
        <taxon>Acidobacteriota</taxon>
        <taxon>Terriglobia</taxon>
        <taxon>Terriglobales</taxon>
        <taxon>Acidobacteriaceae</taxon>
        <taxon>Occallatibacter</taxon>
    </lineage>
</organism>
<dbReference type="RefSeq" id="WP_260794662.1">
    <property type="nucleotide sequence ID" value="NZ_CP093313.1"/>
</dbReference>
<keyword evidence="4" id="KW-0255">Endonuclease</keyword>
<dbReference type="KEGG" id="orp:MOP44_04195"/>
<dbReference type="Gene3D" id="1.10.10.10">
    <property type="entry name" value="Winged helix-like DNA-binding domain superfamily/Winged helix DNA-binding domain"/>
    <property type="match status" value="1"/>
</dbReference>
<dbReference type="InterPro" id="IPR014832">
    <property type="entry name" value="TnsA_C"/>
</dbReference>
<dbReference type="SUPFAM" id="SSF52980">
    <property type="entry name" value="Restriction endonuclease-like"/>
    <property type="match status" value="1"/>
</dbReference>
<dbReference type="Pfam" id="PF08721">
    <property type="entry name" value="Tn7_Tnp_TnsA_C"/>
    <property type="match status" value="1"/>
</dbReference>
<feature type="domain" description="TnsA endonuclease N-terminal" evidence="3">
    <location>
        <begin position="69"/>
        <end position="156"/>
    </location>
</feature>
<evidence type="ECO:0000313" key="4">
    <source>
        <dbReference type="EMBL" id="UWZ85148.1"/>
    </source>
</evidence>
<keyword evidence="5" id="KW-1185">Reference proteome</keyword>
<dbReference type="GO" id="GO:0003676">
    <property type="term" value="F:nucleic acid binding"/>
    <property type="evidence" value="ECO:0007669"/>
    <property type="project" value="InterPro"/>
</dbReference>
<feature type="domain" description="TnsA endonuclease C-terminal" evidence="2">
    <location>
        <begin position="158"/>
        <end position="241"/>
    </location>
</feature>
<evidence type="ECO:0000313" key="5">
    <source>
        <dbReference type="Proteomes" id="UP001059380"/>
    </source>
</evidence>